<evidence type="ECO:0000313" key="4">
    <source>
        <dbReference type="Proteomes" id="UP001604002"/>
    </source>
</evidence>
<feature type="chain" id="PRO_5046127122" description="Hydroxyquinol 1,2-dioxygenase" evidence="2">
    <location>
        <begin position="24"/>
        <end position="97"/>
    </location>
</feature>
<sequence length="97" mass="10676">MRHLTFGAIALTSTLLIAGVSVAADQRSRDEADAEANHEIDSTAFGYQQPLGYAPVTRAEQNDPFSHMRARTYTPPVQREPSDELFLEQGDRGIGNE</sequence>
<accession>A0ABW7A4B9</accession>
<keyword evidence="2" id="KW-0732">Signal</keyword>
<feature type="signal peptide" evidence="2">
    <location>
        <begin position="1"/>
        <end position="23"/>
    </location>
</feature>
<evidence type="ECO:0008006" key="5">
    <source>
        <dbReference type="Google" id="ProtNLM"/>
    </source>
</evidence>
<gene>
    <name evidence="3" type="ORF">V5F32_21835</name>
</gene>
<evidence type="ECO:0000256" key="2">
    <source>
        <dbReference type="SAM" id="SignalP"/>
    </source>
</evidence>
<evidence type="ECO:0000313" key="3">
    <source>
        <dbReference type="EMBL" id="MFG1374829.1"/>
    </source>
</evidence>
<keyword evidence="4" id="KW-1185">Reference proteome</keyword>
<comment type="caution">
    <text evidence="3">The sequence shown here is derived from an EMBL/GenBank/DDBJ whole genome shotgun (WGS) entry which is preliminary data.</text>
</comment>
<dbReference type="RefSeq" id="WP_393994404.1">
    <property type="nucleotide sequence ID" value="NZ_JBAFVH010000016.1"/>
</dbReference>
<feature type="region of interest" description="Disordered" evidence="1">
    <location>
        <begin position="51"/>
        <end position="97"/>
    </location>
</feature>
<proteinExistence type="predicted"/>
<dbReference type="Proteomes" id="UP001604002">
    <property type="component" value="Unassembled WGS sequence"/>
</dbReference>
<name>A0ABW7A4B9_9HYPH</name>
<protein>
    <recommendedName>
        <fullName evidence="5">Hydroxyquinol 1,2-dioxygenase</fullName>
    </recommendedName>
</protein>
<evidence type="ECO:0000256" key="1">
    <source>
        <dbReference type="SAM" id="MobiDB-lite"/>
    </source>
</evidence>
<reference evidence="3 4" key="1">
    <citation type="submission" date="2024-02" db="EMBL/GenBank/DDBJ databases">
        <title>Expansion and revision of Xanthobacter and proposal of Roseixanthobacter gen. nov.</title>
        <authorList>
            <person name="Soltysiak M.P.M."/>
            <person name="Jalihal A."/>
            <person name="Ory A."/>
            <person name="Chrisophersen C."/>
            <person name="Lee A.D."/>
            <person name="Boulton J."/>
            <person name="Springer M."/>
        </authorList>
    </citation>
    <scope>NUCLEOTIDE SEQUENCE [LARGE SCALE GENOMIC DNA]</scope>
    <source>
        <strain evidence="3 4">23A</strain>
    </source>
</reference>
<dbReference type="EMBL" id="JBAFVH010000016">
    <property type="protein sequence ID" value="MFG1374829.1"/>
    <property type="molecule type" value="Genomic_DNA"/>
</dbReference>
<organism evidence="3 4">
    <name type="scientific">Xanthobacter oligotrophicus</name>
    <dbReference type="NCBI Taxonomy" id="2607286"/>
    <lineage>
        <taxon>Bacteria</taxon>
        <taxon>Pseudomonadati</taxon>
        <taxon>Pseudomonadota</taxon>
        <taxon>Alphaproteobacteria</taxon>
        <taxon>Hyphomicrobiales</taxon>
        <taxon>Xanthobacteraceae</taxon>
        <taxon>Xanthobacter</taxon>
    </lineage>
</organism>